<evidence type="ECO:0000256" key="5">
    <source>
        <dbReference type="ARBA" id="ARBA00023136"/>
    </source>
</evidence>
<evidence type="ECO:0000256" key="4">
    <source>
        <dbReference type="ARBA" id="ARBA00022989"/>
    </source>
</evidence>
<feature type="signal peptide" evidence="7">
    <location>
        <begin position="1"/>
        <end position="21"/>
    </location>
</feature>
<evidence type="ECO:0000256" key="2">
    <source>
        <dbReference type="ARBA" id="ARBA00010992"/>
    </source>
</evidence>
<comment type="subcellular location">
    <subcellularLocation>
        <location evidence="1">Cell membrane</location>
        <topology evidence="1">Multi-pass membrane protein</topology>
    </subcellularLocation>
</comment>
<evidence type="ECO:0000256" key="6">
    <source>
        <dbReference type="SAM" id="Phobius"/>
    </source>
</evidence>
<keyword evidence="10" id="KW-1185">Reference proteome</keyword>
<evidence type="ECO:0000256" key="3">
    <source>
        <dbReference type="ARBA" id="ARBA00022692"/>
    </source>
</evidence>
<dbReference type="InterPro" id="IPR050360">
    <property type="entry name" value="MFS_Sugar_Transporters"/>
</dbReference>
<feature type="transmembrane region" description="Helical" evidence="6">
    <location>
        <begin position="101"/>
        <end position="121"/>
    </location>
</feature>
<comment type="caution">
    <text evidence="9">The sequence shown here is derived from an EMBL/GenBank/DDBJ whole genome shotgun (WGS) entry which is preliminary data.</text>
</comment>
<keyword evidence="7" id="KW-0732">Signal</keyword>
<protein>
    <recommendedName>
        <fullName evidence="8">Major facilitator superfamily (MFS) profile domain-containing protein</fullName>
    </recommendedName>
</protein>
<dbReference type="Pfam" id="PF00083">
    <property type="entry name" value="Sugar_tr"/>
    <property type="match status" value="1"/>
</dbReference>
<comment type="similarity">
    <text evidence="2">Belongs to the major facilitator superfamily. Sugar transporter (TC 2.A.1.1) family.</text>
</comment>
<keyword evidence="4 6" id="KW-1133">Transmembrane helix</keyword>
<accession>A0ABN2HVN7</accession>
<dbReference type="PANTHER" id="PTHR48022">
    <property type="entry name" value="PLASTIDIC GLUCOSE TRANSPORTER 4"/>
    <property type="match status" value="1"/>
</dbReference>
<evidence type="ECO:0000259" key="8">
    <source>
        <dbReference type="PROSITE" id="PS50850"/>
    </source>
</evidence>
<dbReference type="PANTHER" id="PTHR48022:SF2">
    <property type="entry name" value="PLASTIDIC GLUCOSE TRANSPORTER 4"/>
    <property type="match status" value="1"/>
</dbReference>
<sequence>MTTKTTPTTSLMMAFALCVLAVGNQLPGGADAHLGMVVVGFGLFNLFMNLGPNATTFTLPAEVFPSEMRTAAHGFAAGCGKLGAALGTFLFPVLLSTVGESALLFGVAATCALGFLITFAFRVETRGRSLDELSGAQVTAVAPRVTPP</sequence>
<keyword evidence="3 6" id="KW-0812">Transmembrane</keyword>
<gene>
    <name evidence="9" type="ORF">GCM10009680_37790</name>
</gene>
<dbReference type="SUPFAM" id="SSF103473">
    <property type="entry name" value="MFS general substrate transporter"/>
    <property type="match status" value="1"/>
</dbReference>
<evidence type="ECO:0000256" key="7">
    <source>
        <dbReference type="SAM" id="SignalP"/>
    </source>
</evidence>
<feature type="transmembrane region" description="Helical" evidence="6">
    <location>
        <begin position="33"/>
        <end position="51"/>
    </location>
</feature>
<organism evidence="9 10">
    <name type="scientific">Streptomyces yatensis</name>
    <dbReference type="NCBI Taxonomy" id="155177"/>
    <lineage>
        <taxon>Bacteria</taxon>
        <taxon>Bacillati</taxon>
        <taxon>Actinomycetota</taxon>
        <taxon>Actinomycetes</taxon>
        <taxon>Kitasatosporales</taxon>
        <taxon>Streptomycetaceae</taxon>
        <taxon>Streptomyces</taxon>
        <taxon>Streptomyces violaceusniger group</taxon>
    </lineage>
</organism>
<feature type="chain" id="PRO_5045435485" description="Major facilitator superfamily (MFS) profile domain-containing protein" evidence="7">
    <location>
        <begin position="22"/>
        <end position="148"/>
    </location>
</feature>
<dbReference type="InterPro" id="IPR005828">
    <property type="entry name" value="MFS_sugar_transport-like"/>
</dbReference>
<keyword evidence="5 6" id="KW-0472">Membrane</keyword>
<dbReference type="RefSeq" id="WP_211127840.1">
    <property type="nucleotide sequence ID" value="NZ_BAAALR010000045.1"/>
</dbReference>
<feature type="transmembrane region" description="Helical" evidence="6">
    <location>
        <begin position="72"/>
        <end position="95"/>
    </location>
</feature>
<dbReference type="Gene3D" id="1.20.1250.20">
    <property type="entry name" value="MFS general substrate transporter like domains"/>
    <property type="match status" value="1"/>
</dbReference>
<dbReference type="InterPro" id="IPR036259">
    <property type="entry name" value="MFS_trans_sf"/>
</dbReference>
<evidence type="ECO:0000313" key="9">
    <source>
        <dbReference type="EMBL" id="GAA1694350.1"/>
    </source>
</evidence>
<dbReference type="Proteomes" id="UP001499947">
    <property type="component" value="Unassembled WGS sequence"/>
</dbReference>
<feature type="domain" description="Major facilitator superfamily (MFS) profile" evidence="8">
    <location>
        <begin position="1"/>
        <end position="126"/>
    </location>
</feature>
<proteinExistence type="inferred from homology"/>
<reference evidence="9 10" key="1">
    <citation type="journal article" date="2019" name="Int. J. Syst. Evol. Microbiol.">
        <title>The Global Catalogue of Microorganisms (GCM) 10K type strain sequencing project: providing services to taxonomists for standard genome sequencing and annotation.</title>
        <authorList>
            <consortium name="The Broad Institute Genomics Platform"/>
            <consortium name="The Broad Institute Genome Sequencing Center for Infectious Disease"/>
            <person name="Wu L."/>
            <person name="Ma J."/>
        </authorList>
    </citation>
    <scope>NUCLEOTIDE SEQUENCE [LARGE SCALE GENOMIC DNA]</scope>
    <source>
        <strain evidence="9 10">JCM 13244</strain>
    </source>
</reference>
<dbReference type="InterPro" id="IPR020846">
    <property type="entry name" value="MFS_dom"/>
</dbReference>
<name>A0ABN2HVN7_9ACTN</name>
<dbReference type="EMBL" id="BAAALR010000045">
    <property type="protein sequence ID" value="GAA1694350.1"/>
    <property type="molecule type" value="Genomic_DNA"/>
</dbReference>
<dbReference type="PROSITE" id="PS50850">
    <property type="entry name" value="MFS"/>
    <property type="match status" value="1"/>
</dbReference>
<evidence type="ECO:0000256" key="1">
    <source>
        <dbReference type="ARBA" id="ARBA00004651"/>
    </source>
</evidence>
<evidence type="ECO:0000313" key="10">
    <source>
        <dbReference type="Proteomes" id="UP001499947"/>
    </source>
</evidence>